<keyword evidence="3 6" id="KW-0808">Transferase</keyword>
<feature type="domain" description="Glycosyltransferase 2-like" evidence="5">
    <location>
        <begin position="40"/>
        <end position="161"/>
    </location>
</feature>
<dbReference type="InterPro" id="IPR029044">
    <property type="entry name" value="Nucleotide-diphossugar_trans"/>
</dbReference>
<evidence type="ECO:0000259" key="5">
    <source>
        <dbReference type="Pfam" id="PF00535"/>
    </source>
</evidence>
<dbReference type="GO" id="GO:0016757">
    <property type="term" value="F:glycosyltransferase activity"/>
    <property type="evidence" value="ECO:0007669"/>
    <property type="project" value="UniProtKB-KW"/>
</dbReference>
<keyword evidence="4" id="KW-1133">Transmembrane helix</keyword>
<feature type="transmembrane region" description="Helical" evidence="4">
    <location>
        <begin position="333"/>
        <end position="353"/>
    </location>
</feature>
<comment type="similarity">
    <text evidence="1">Belongs to the glycosyltransferase 2 family.</text>
</comment>
<evidence type="ECO:0000256" key="2">
    <source>
        <dbReference type="ARBA" id="ARBA00022676"/>
    </source>
</evidence>
<dbReference type="EMBL" id="CP029463">
    <property type="protein sequence ID" value="AWM13914.1"/>
    <property type="molecule type" value="Genomic_DNA"/>
</dbReference>
<dbReference type="AlphaFoldDB" id="A0A2U8QVK4"/>
<dbReference type="OrthoDB" id="9805625at2"/>
<dbReference type="KEGG" id="fse:DI487_08585"/>
<sequence length="365" mass="41263">MILLFIVLGIYVVSISVLILGFTKMKPIHFHNAIPQTRFSIVVPFRNEAQNLPLLLASLEALDYPKDQFEVLLVDDASDDNFILPPTTIDLKIIPSKRKTLSPKKDAINTAITSAKYEWIITTDADCVVHFNWLKVYDNYIQQTDRKMIAAGVCYIPKKGFLHAFQNLDLLSLQGATIGSFGVFGPFMCNGANFAYKKDFFFDLNGFEGNENIASGDDVFLLQKAVKKDKKKVGFCMHENSIVATQSLDSWKALFYQRVRWAAKSPGYSSKFGKFLALVVFLTHLALLSALILWLSGFMDQNYFMLFFGVKFLVDLVLLILSARHFHSGLNGLLLTSLLHPFFNFAVAVYSLLGSYQWKGRVFQK</sequence>
<dbReference type="PANTHER" id="PTHR43630">
    <property type="entry name" value="POLY-BETA-1,6-N-ACETYL-D-GLUCOSAMINE SYNTHASE"/>
    <property type="match status" value="1"/>
</dbReference>
<feature type="transmembrane region" description="Helical" evidence="4">
    <location>
        <begin position="275"/>
        <end position="297"/>
    </location>
</feature>
<keyword evidence="7" id="KW-1185">Reference proteome</keyword>
<evidence type="ECO:0000313" key="7">
    <source>
        <dbReference type="Proteomes" id="UP000245429"/>
    </source>
</evidence>
<keyword evidence="4" id="KW-0472">Membrane</keyword>
<evidence type="ECO:0000313" key="6">
    <source>
        <dbReference type="EMBL" id="AWM13914.1"/>
    </source>
</evidence>
<dbReference type="Gene3D" id="3.90.550.10">
    <property type="entry name" value="Spore Coat Polysaccharide Biosynthesis Protein SpsA, Chain A"/>
    <property type="match status" value="1"/>
</dbReference>
<reference evidence="6 7" key="1">
    <citation type="submission" date="2018-05" db="EMBL/GenBank/DDBJ databases">
        <title>Flavobacterium sp. MEBiC07310.</title>
        <authorList>
            <person name="Baek K."/>
        </authorList>
    </citation>
    <scope>NUCLEOTIDE SEQUENCE [LARGE SCALE GENOMIC DNA]</scope>
    <source>
        <strain evidence="6 7">MEBiC07310</strain>
    </source>
</reference>
<dbReference type="PANTHER" id="PTHR43630:SF1">
    <property type="entry name" value="POLY-BETA-1,6-N-ACETYL-D-GLUCOSAMINE SYNTHASE"/>
    <property type="match status" value="1"/>
</dbReference>
<keyword evidence="4" id="KW-0812">Transmembrane</keyword>
<accession>A0A2U8QVK4</accession>
<feature type="transmembrane region" description="Helical" evidence="4">
    <location>
        <begin position="6"/>
        <end position="23"/>
    </location>
</feature>
<proteinExistence type="inferred from homology"/>
<organism evidence="6 7">
    <name type="scientific">Flavobacterium sediminis</name>
    <dbReference type="NCBI Taxonomy" id="2201181"/>
    <lineage>
        <taxon>Bacteria</taxon>
        <taxon>Pseudomonadati</taxon>
        <taxon>Bacteroidota</taxon>
        <taxon>Flavobacteriia</taxon>
        <taxon>Flavobacteriales</taxon>
        <taxon>Flavobacteriaceae</taxon>
        <taxon>Flavobacterium</taxon>
    </lineage>
</organism>
<protein>
    <submittedName>
        <fullName evidence="6">Glycosyl transferase</fullName>
    </submittedName>
</protein>
<evidence type="ECO:0000256" key="4">
    <source>
        <dbReference type="SAM" id="Phobius"/>
    </source>
</evidence>
<evidence type="ECO:0000256" key="3">
    <source>
        <dbReference type="ARBA" id="ARBA00022679"/>
    </source>
</evidence>
<dbReference type="Pfam" id="PF00535">
    <property type="entry name" value="Glycos_transf_2"/>
    <property type="match status" value="1"/>
</dbReference>
<name>A0A2U8QVK4_9FLAO</name>
<dbReference type="RefSeq" id="WP_109569281.1">
    <property type="nucleotide sequence ID" value="NZ_CP029463.1"/>
</dbReference>
<evidence type="ECO:0000256" key="1">
    <source>
        <dbReference type="ARBA" id="ARBA00006739"/>
    </source>
</evidence>
<dbReference type="SUPFAM" id="SSF53448">
    <property type="entry name" value="Nucleotide-diphospho-sugar transferases"/>
    <property type="match status" value="1"/>
</dbReference>
<dbReference type="Proteomes" id="UP000245429">
    <property type="component" value="Chromosome"/>
</dbReference>
<gene>
    <name evidence="6" type="ORF">DI487_08585</name>
</gene>
<feature type="transmembrane region" description="Helical" evidence="4">
    <location>
        <begin position="303"/>
        <end position="321"/>
    </location>
</feature>
<keyword evidence="2" id="KW-0328">Glycosyltransferase</keyword>
<dbReference type="InterPro" id="IPR001173">
    <property type="entry name" value="Glyco_trans_2-like"/>
</dbReference>